<proteinExistence type="predicted"/>
<dbReference type="GO" id="GO:0006508">
    <property type="term" value="P:proteolysis"/>
    <property type="evidence" value="ECO:0007669"/>
    <property type="project" value="InterPro"/>
</dbReference>
<keyword evidence="2" id="KW-1133">Transmembrane helix</keyword>
<dbReference type="InterPro" id="IPR008753">
    <property type="entry name" value="Peptidase_M13_N"/>
</dbReference>
<dbReference type="GO" id="GO:0008237">
    <property type="term" value="F:metallopeptidase activity"/>
    <property type="evidence" value="ECO:0007669"/>
    <property type="project" value="InterPro"/>
</dbReference>
<dbReference type="InterPro" id="IPR042089">
    <property type="entry name" value="Peptidase_M13_dom_2"/>
</dbReference>
<reference evidence="4" key="2">
    <citation type="submission" date="2021-09" db="EMBL/GenBank/DDBJ databases">
        <authorList>
            <person name="Jia N."/>
            <person name="Wang J."/>
            <person name="Shi W."/>
            <person name="Du L."/>
            <person name="Sun Y."/>
            <person name="Zhan W."/>
            <person name="Jiang J."/>
            <person name="Wang Q."/>
            <person name="Zhang B."/>
            <person name="Ji P."/>
            <person name="Sakyi L.B."/>
            <person name="Cui X."/>
            <person name="Yuan T."/>
            <person name="Jiang B."/>
            <person name="Yang W."/>
            <person name="Lam T.T.-Y."/>
            <person name="Chang Q."/>
            <person name="Ding S."/>
            <person name="Wang X."/>
            <person name="Zhu J."/>
            <person name="Ruan X."/>
            <person name="Zhao L."/>
            <person name="Wei J."/>
            <person name="Que T."/>
            <person name="Du C."/>
            <person name="Cheng J."/>
            <person name="Dai P."/>
            <person name="Han X."/>
            <person name="Huang E."/>
            <person name="Gao Y."/>
            <person name="Liu J."/>
            <person name="Shao H."/>
            <person name="Ye R."/>
            <person name="Li L."/>
            <person name="Wei W."/>
            <person name="Wang X."/>
            <person name="Wang C."/>
            <person name="Huo Q."/>
            <person name="Li W."/>
            <person name="Guo W."/>
            <person name="Chen H."/>
            <person name="Chen S."/>
            <person name="Zhou L."/>
            <person name="Zhou L."/>
            <person name="Ni X."/>
            <person name="Tian J."/>
            <person name="Zhou Y."/>
            <person name="Sheng Y."/>
            <person name="Liu T."/>
            <person name="Pan Y."/>
            <person name="Xia L."/>
            <person name="Li J."/>
            <person name="Zhao F."/>
            <person name="Cao W."/>
        </authorList>
    </citation>
    <scope>NUCLEOTIDE SEQUENCE</scope>
    <source>
        <strain evidence="4">Rsan-2018</strain>
        <tissue evidence="4">Larvae</tissue>
    </source>
</reference>
<dbReference type="AlphaFoldDB" id="A0A9D4QDP7"/>
<dbReference type="EMBL" id="JABSTV010001246">
    <property type="protein sequence ID" value="KAH7976520.1"/>
    <property type="molecule type" value="Genomic_DNA"/>
</dbReference>
<dbReference type="VEuPathDB" id="VectorBase:RSAN_026560"/>
<name>A0A9D4QDP7_RHISA</name>
<keyword evidence="5" id="KW-1185">Reference proteome</keyword>
<evidence type="ECO:0000256" key="1">
    <source>
        <dbReference type="SAM" id="MobiDB-lite"/>
    </source>
</evidence>
<keyword evidence="2" id="KW-0812">Transmembrane</keyword>
<comment type="caution">
    <text evidence="4">The sequence shown here is derived from an EMBL/GenBank/DDBJ whole genome shotgun (WGS) entry which is preliminary data.</text>
</comment>
<keyword evidence="2" id="KW-0472">Membrane</keyword>
<feature type="domain" description="Peptidase M13 N-terminal" evidence="3">
    <location>
        <begin position="96"/>
        <end position="371"/>
    </location>
</feature>
<dbReference type="Gene3D" id="1.10.1380.10">
    <property type="entry name" value="Neutral endopeptidase , domain2"/>
    <property type="match status" value="1"/>
</dbReference>
<evidence type="ECO:0000313" key="5">
    <source>
        <dbReference type="Proteomes" id="UP000821837"/>
    </source>
</evidence>
<dbReference type="Gene3D" id="3.40.390.10">
    <property type="entry name" value="Collagenase (Catalytic Domain)"/>
    <property type="match status" value="1"/>
</dbReference>
<sequence length="682" mass="78872">MRLRRDSLKLTPQPRPRAPPVQEPLPIRPCSPVLKDTSRAASCPRYSCFVLSAVLATTTTLLATPVMFLTRLDPWEQDQFTLDEDLQRSRNYSVHPCDDFYQHVCGRWDRDVSRGYWSPAQKYEHLFHGQIIKRHLLRPIPKNPVRARDKASALLLKCLSRRGKESLRTLQNILQELGLSWPQKTPASRREILGTLVKSSLHFGIHTFWAFFVGRHPSRPNENIIYTTLDERTIEWISTFERLIRFGKHHSYLRRCAEIVGGTGQSYSRMINAVAAAHSLIAQQVHLFWNPEGLPKYLELRDPELRRALNGHLADDSQLWPENEIVSLQPELFYELNATHFSRANLTENFKLFLGAYVVWLFSPYASSYLTTRMLQDMGLESSAQQYQRHKCTQALEDILPLVIWESGRGDHNYKLYTWKMLHLTTLSVNQFETVYGDRFKAYFLPVMSRVGINAWNMTLKWEIIDSVYSYVPFDRTAGFLDMYVRISVRSIGILKKSLRRTSLTTLHSPGFAAFRLYRMLVARELIVPNYLRTPPLFDVRHPLPVLVALVATVICRELMVLGLFILYYDENFKPFPTNPAFGQLVSMLRDLQNYASFLERSGHYTQRDFRKLIAAGLAAHVASGITRLPEAQNFFSMAAEATTENWRRPTFRDFREEELYFLVTCFMDCGSAGHDASLQVS</sequence>
<dbReference type="SUPFAM" id="SSF55486">
    <property type="entry name" value="Metalloproteases ('zincins'), catalytic domain"/>
    <property type="match status" value="1"/>
</dbReference>
<dbReference type="Pfam" id="PF05649">
    <property type="entry name" value="Peptidase_M13_N"/>
    <property type="match status" value="1"/>
</dbReference>
<feature type="region of interest" description="Disordered" evidence="1">
    <location>
        <begin position="1"/>
        <end position="25"/>
    </location>
</feature>
<evidence type="ECO:0000313" key="4">
    <source>
        <dbReference type="EMBL" id="KAH7976520.1"/>
    </source>
</evidence>
<protein>
    <recommendedName>
        <fullName evidence="3">Peptidase M13 N-terminal domain-containing protein</fullName>
    </recommendedName>
</protein>
<organism evidence="4 5">
    <name type="scientific">Rhipicephalus sanguineus</name>
    <name type="common">Brown dog tick</name>
    <name type="synonym">Ixodes sanguineus</name>
    <dbReference type="NCBI Taxonomy" id="34632"/>
    <lineage>
        <taxon>Eukaryota</taxon>
        <taxon>Metazoa</taxon>
        <taxon>Ecdysozoa</taxon>
        <taxon>Arthropoda</taxon>
        <taxon>Chelicerata</taxon>
        <taxon>Arachnida</taxon>
        <taxon>Acari</taxon>
        <taxon>Parasitiformes</taxon>
        <taxon>Ixodida</taxon>
        <taxon>Ixodoidea</taxon>
        <taxon>Ixodidae</taxon>
        <taxon>Rhipicephalinae</taxon>
        <taxon>Rhipicephalus</taxon>
        <taxon>Rhipicephalus</taxon>
    </lineage>
</organism>
<reference evidence="4" key="1">
    <citation type="journal article" date="2020" name="Cell">
        <title>Large-Scale Comparative Analyses of Tick Genomes Elucidate Their Genetic Diversity and Vector Capacities.</title>
        <authorList>
            <consortium name="Tick Genome and Microbiome Consortium (TIGMIC)"/>
            <person name="Jia N."/>
            <person name="Wang J."/>
            <person name="Shi W."/>
            <person name="Du L."/>
            <person name="Sun Y."/>
            <person name="Zhan W."/>
            <person name="Jiang J.F."/>
            <person name="Wang Q."/>
            <person name="Zhang B."/>
            <person name="Ji P."/>
            <person name="Bell-Sakyi L."/>
            <person name="Cui X.M."/>
            <person name="Yuan T.T."/>
            <person name="Jiang B.G."/>
            <person name="Yang W.F."/>
            <person name="Lam T.T."/>
            <person name="Chang Q.C."/>
            <person name="Ding S.J."/>
            <person name="Wang X.J."/>
            <person name="Zhu J.G."/>
            <person name="Ruan X.D."/>
            <person name="Zhao L."/>
            <person name="Wei J.T."/>
            <person name="Ye R.Z."/>
            <person name="Que T.C."/>
            <person name="Du C.H."/>
            <person name="Zhou Y.H."/>
            <person name="Cheng J.X."/>
            <person name="Dai P.F."/>
            <person name="Guo W.B."/>
            <person name="Han X.H."/>
            <person name="Huang E.J."/>
            <person name="Li L.F."/>
            <person name="Wei W."/>
            <person name="Gao Y.C."/>
            <person name="Liu J.Z."/>
            <person name="Shao H.Z."/>
            <person name="Wang X."/>
            <person name="Wang C.C."/>
            <person name="Yang T.C."/>
            <person name="Huo Q.B."/>
            <person name="Li W."/>
            <person name="Chen H.Y."/>
            <person name="Chen S.E."/>
            <person name="Zhou L.G."/>
            <person name="Ni X.B."/>
            <person name="Tian J.H."/>
            <person name="Sheng Y."/>
            <person name="Liu T."/>
            <person name="Pan Y.S."/>
            <person name="Xia L.Y."/>
            <person name="Li J."/>
            <person name="Zhao F."/>
            <person name="Cao W.C."/>
        </authorList>
    </citation>
    <scope>NUCLEOTIDE SEQUENCE</scope>
    <source>
        <strain evidence="4">Rsan-2018</strain>
    </source>
</reference>
<evidence type="ECO:0000259" key="3">
    <source>
        <dbReference type="Pfam" id="PF05649"/>
    </source>
</evidence>
<dbReference type="Proteomes" id="UP000821837">
    <property type="component" value="Chromosome 10"/>
</dbReference>
<feature type="compositionally biased region" description="Pro residues" evidence="1">
    <location>
        <begin position="13"/>
        <end position="25"/>
    </location>
</feature>
<accession>A0A9D4QDP7</accession>
<gene>
    <name evidence="4" type="ORF">HPB52_015739</name>
</gene>
<feature type="transmembrane region" description="Helical" evidence="2">
    <location>
        <begin position="48"/>
        <end position="69"/>
    </location>
</feature>
<evidence type="ECO:0000256" key="2">
    <source>
        <dbReference type="SAM" id="Phobius"/>
    </source>
</evidence>
<dbReference type="InterPro" id="IPR024079">
    <property type="entry name" value="MetalloPept_cat_dom_sf"/>
</dbReference>